<keyword evidence="3" id="KW-1185">Reference proteome</keyword>
<feature type="domain" description="Protein kinase" evidence="1">
    <location>
        <begin position="68"/>
        <end position="326"/>
    </location>
</feature>
<evidence type="ECO:0000313" key="2">
    <source>
        <dbReference type="EMBL" id="PBK68883.1"/>
    </source>
</evidence>
<gene>
    <name evidence="2" type="ORF">ARMSODRAFT_887260</name>
</gene>
<dbReference type="SMART" id="SM00220">
    <property type="entry name" value="S_TKc"/>
    <property type="match status" value="1"/>
</dbReference>
<name>A0A2H3BYB0_9AGAR</name>
<evidence type="ECO:0000313" key="3">
    <source>
        <dbReference type="Proteomes" id="UP000218334"/>
    </source>
</evidence>
<evidence type="ECO:0000259" key="1">
    <source>
        <dbReference type="SMART" id="SM00220"/>
    </source>
</evidence>
<dbReference type="Proteomes" id="UP000218334">
    <property type="component" value="Unassembled WGS sequence"/>
</dbReference>
<dbReference type="EMBL" id="KZ293431">
    <property type="protein sequence ID" value="PBK68883.1"/>
    <property type="molecule type" value="Genomic_DNA"/>
</dbReference>
<dbReference type="GO" id="GO:0004672">
    <property type="term" value="F:protein kinase activity"/>
    <property type="evidence" value="ECO:0007669"/>
    <property type="project" value="InterPro"/>
</dbReference>
<dbReference type="AlphaFoldDB" id="A0A2H3BYB0"/>
<dbReference type="GO" id="GO:0005524">
    <property type="term" value="F:ATP binding"/>
    <property type="evidence" value="ECO:0007669"/>
    <property type="project" value="InterPro"/>
</dbReference>
<dbReference type="SUPFAM" id="SSF56112">
    <property type="entry name" value="Protein kinase-like (PK-like)"/>
    <property type="match status" value="1"/>
</dbReference>
<dbReference type="InterPro" id="IPR011009">
    <property type="entry name" value="Kinase-like_dom_sf"/>
</dbReference>
<accession>A0A2H3BYB0</accession>
<dbReference type="InterPro" id="IPR000719">
    <property type="entry name" value="Prot_kinase_dom"/>
</dbReference>
<sequence length="401" mass="46519">MWWDLLPPDFNPRPPTKGEIFWTLHYAFLAESGYKLRPKYETGWKPPSWKTRGEMTCSEDYTPYSHYWIMDATRASDGRLLTLKGISKSKHPHEVSIGRFLTSATLTIDPKNHCVPIYDVLQSPLDDDIEIIVMPRLRFFDSPTFDTVGELLECFRQIFEGIEFMHKHFVAHRHGPLLDCTLMNIMLDPSRLYPKGFSPVSPWLAPDHSSLRKAKHITRTECWPRYYLIDFGLSRRYDPSNGPPMEPPISGGDKHPPEHSIITVNPPWVDDCNPFPTDIYYLGSLLKRTFSDTFRPLMFLSSLTDDMIQWDPNLRPTIGEVIQRFAELCNLRTTWQLRQPGCPKQDTVRQRLRQLKYILCRVPPLPSAPFPTETTINDPSLRPFYALTPDRLAAYNFFGTL</sequence>
<dbReference type="Gene3D" id="1.10.510.10">
    <property type="entry name" value="Transferase(Phosphotransferase) domain 1"/>
    <property type="match status" value="1"/>
</dbReference>
<protein>
    <recommendedName>
        <fullName evidence="1">Protein kinase domain-containing protein</fullName>
    </recommendedName>
</protein>
<dbReference type="STRING" id="1076256.A0A2H3BYB0"/>
<organism evidence="2 3">
    <name type="scientific">Armillaria solidipes</name>
    <dbReference type="NCBI Taxonomy" id="1076256"/>
    <lineage>
        <taxon>Eukaryota</taxon>
        <taxon>Fungi</taxon>
        <taxon>Dikarya</taxon>
        <taxon>Basidiomycota</taxon>
        <taxon>Agaricomycotina</taxon>
        <taxon>Agaricomycetes</taxon>
        <taxon>Agaricomycetidae</taxon>
        <taxon>Agaricales</taxon>
        <taxon>Marasmiineae</taxon>
        <taxon>Physalacriaceae</taxon>
        <taxon>Armillaria</taxon>
    </lineage>
</organism>
<reference evidence="3" key="1">
    <citation type="journal article" date="2017" name="Nat. Ecol. Evol.">
        <title>Genome expansion and lineage-specific genetic innovations in the forest pathogenic fungi Armillaria.</title>
        <authorList>
            <person name="Sipos G."/>
            <person name="Prasanna A.N."/>
            <person name="Walter M.C."/>
            <person name="O'Connor E."/>
            <person name="Balint B."/>
            <person name="Krizsan K."/>
            <person name="Kiss B."/>
            <person name="Hess J."/>
            <person name="Varga T."/>
            <person name="Slot J."/>
            <person name="Riley R."/>
            <person name="Boka B."/>
            <person name="Rigling D."/>
            <person name="Barry K."/>
            <person name="Lee J."/>
            <person name="Mihaltcheva S."/>
            <person name="LaButti K."/>
            <person name="Lipzen A."/>
            <person name="Waldron R."/>
            <person name="Moloney N.M."/>
            <person name="Sperisen C."/>
            <person name="Kredics L."/>
            <person name="Vagvoelgyi C."/>
            <person name="Patrignani A."/>
            <person name="Fitzpatrick D."/>
            <person name="Nagy I."/>
            <person name="Doyle S."/>
            <person name="Anderson J.B."/>
            <person name="Grigoriev I.V."/>
            <person name="Gueldener U."/>
            <person name="Muensterkoetter M."/>
            <person name="Nagy L.G."/>
        </authorList>
    </citation>
    <scope>NUCLEOTIDE SEQUENCE [LARGE SCALE GENOMIC DNA]</scope>
    <source>
        <strain evidence="3">28-4</strain>
    </source>
</reference>
<proteinExistence type="predicted"/>